<feature type="transmembrane region" description="Helical" evidence="1">
    <location>
        <begin position="474"/>
        <end position="497"/>
    </location>
</feature>
<dbReference type="PROSITE" id="PS50234">
    <property type="entry name" value="VWFA"/>
    <property type="match status" value="1"/>
</dbReference>
<dbReference type="CDD" id="cd00198">
    <property type="entry name" value="vWFA"/>
    <property type="match status" value="1"/>
</dbReference>
<dbReference type="Pfam" id="PF13519">
    <property type="entry name" value="VWA_2"/>
    <property type="match status" value="1"/>
</dbReference>
<keyword evidence="1" id="KW-0812">Transmembrane</keyword>
<evidence type="ECO:0000313" key="4">
    <source>
        <dbReference type="Proteomes" id="UP000199632"/>
    </source>
</evidence>
<accession>A0A1H3P9R9</accession>
<dbReference type="InterPro" id="IPR002035">
    <property type="entry name" value="VWF_A"/>
</dbReference>
<keyword evidence="1" id="KW-1133">Transmembrane helix</keyword>
<gene>
    <name evidence="3" type="ORF">SAMN05421684_2696</name>
</gene>
<dbReference type="InterPro" id="IPR036465">
    <property type="entry name" value="vWFA_dom_sf"/>
</dbReference>
<protein>
    <submittedName>
        <fullName evidence="3">von Willebrand factor type A domain-containing protein</fullName>
    </submittedName>
</protein>
<sequence>MASPEAGFGRRLLDALAGDWGEDCSRLATTARPAFWRRLVDALAGDWSGVAPAPVAATHRQAAAMTVVGDPTVEGERPIPWRPVRPRPLLVVLRFASVVVAVALLILAVDAGAGLVRRDTGRNDALPGLTVDEGASVPASPGEVFTGLSGRVAARYVILVDTSQSMAESGRYDAALDALRKLVSGLAATDDIALIAFGEAARVVYSGPAGRTPAEVVDLLPANPGDSRTDIGQALDRAVSALASPPVAAVNAVVLLTDGGHEPAAGSPYPFSAGTAWTRLRDRAAAIPDVVAMGLPLAPGAVAGANLLETVFPGAVIAAPESTTTLTDRIEAEAVAVLARKAGMIAASVTVVWPDKLRLRPGAQTVEVTVDASASQVPVTLSNLALRTDCPDVTAALPTAALTLDPGQARPLAVEVRWNPSMDDRLTPVRLRCGVALDGTVGSPWSAVLAQSLDSPLKLDVRGARTEVTVAGVLGAPSVIGSAVTLALLALVGWWWWRRLPVLRGTLVVSTDGQHNRAAVPLRGRRTRVTLNDGPTSRQILARPAADGRRLVLSIDRTTRILDRHVPTRVSGVSVEWDATEGPATEDAPDTRP</sequence>
<evidence type="ECO:0000313" key="3">
    <source>
        <dbReference type="EMBL" id="SDY97827.1"/>
    </source>
</evidence>
<dbReference type="STRING" id="137265.SAMN05421684_2696"/>
<dbReference type="SMART" id="SM00327">
    <property type="entry name" value="VWA"/>
    <property type="match status" value="1"/>
</dbReference>
<dbReference type="EMBL" id="FNQB01000001">
    <property type="protein sequence ID" value="SDY97827.1"/>
    <property type="molecule type" value="Genomic_DNA"/>
</dbReference>
<proteinExistence type="predicted"/>
<dbReference type="AlphaFoldDB" id="A0A1H3P9R9"/>
<keyword evidence="1" id="KW-0472">Membrane</keyword>
<evidence type="ECO:0000256" key="1">
    <source>
        <dbReference type="SAM" id="Phobius"/>
    </source>
</evidence>
<reference evidence="4" key="1">
    <citation type="submission" date="2016-10" db="EMBL/GenBank/DDBJ databases">
        <authorList>
            <person name="Varghese N."/>
            <person name="Submissions S."/>
        </authorList>
    </citation>
    <scope>NUCLEOTIDE SEQUENCE [LARGE SCALE GENOMIC DNA]</scope>
    <source>
        <strain evidence="4">DSM 44718</strain>
    </source>
</reference>
<dbReference type="Gene3D" id="3.40.50.410">
    <property type="entry name" value="von Willebrand factor, type A domain"/>
    <property type="match status" value="1"/>
</dbReference>
<feature type="transmembrane region" description="Helical" evidence="1">
    <location>
        <begin position="89"/>
        <end position="109"/>
    </location>
</feature>
<dbReference type="SUPFAM" id="SSF53300">
    <property type="entry name" value="vWA-like"/>
    <property type="match status" value="1"/>
</dbReference>
<evidence type="ECO:0000259" key="2">
    <source>
        <dbReference type="PROSITE" id="PS50234"/>
    </source>
</evidence>
<feature type="domain" description="VWFA" evidence="2">
    <location>
        <begin position="155"/>
        <end position="295"/>
    </location>
</feature>
<dbReference type="Proteomes" id="UP000199632">
    <property type="component" value="Unassembled WGS sequence"/>
</dbReference>
<keyword evidence="4" id="KW-1185">Reference proteome</keyword>
<name>A0A1H3P9R9_9ACTN</name>
<organism evidence="3 4">
    <name type="scientific">Asanoa ishikariensis</name>
    <dbReference type="NCBI Taxonomy" id="137265"/>
    <lineage>
        <taxon>Bacteria</taxon>
        <taxon>Bacillati</taxon>
        <taxon>Actinomycetota</taxon>
        <taxon>Actinomycetes</taxon>
        <taxon>Micromonosporales</taxon>
        <taxon>Micromonosporaceae</taxon>
        <taxon>Asanoa</taxon>
    </lineage>
</organism>